<gene>
    <name evidence="8" type="ORF">MJ923_16165</name>
</gene>
<evidence type="ECO:0000256" key="1">
    <source>
        <dbReference type="ARBA" id="ARBA00022729"/>
    </source>
</evidence>
<dbReference type="AlphaFoldDB" id="A0AAJ1BJA1"/>
<dbReference type="SUPFAM" id="SSF141488">
    <property type="entry name" value="YdhA-like"/>
    <property type="match status" value="1"/>
</dbReference>
<dbReference type="GO" id="GO:0005576">
    <property type="term" value="C:extracellular region"/>
    <property type="evidence" value="ECO:0007669"/>
    <property type="project" value="TreeGrafter"/>
</dbReference>
<feature type="domain" description="Lysozyme inhibitor LprI-like N-terminal" evidence="6">
    <location>
        <begin position="32"/>
        <end position="106"/>
    </location>
</feature>
<evidence type="ECO:0000313" key="8">
    <source>
        <dbReference type="EMBL" id="MCH4295841.1"/>
    </source>
</evidence>
<keyword evidence="9" id="KW-1185">Reference proteome</keyword>
<dbReference type="InterPro" id="IPR018660">
    <property type="entry name" value="MliC"/>
</dbReference>
<evidence type="ECO:0000313" key="9">
    <source>
        <dbReference type="Proteomes" id="UP001297581"/>
    </source>
</evidence>
<protein>
    <submittedName>
        <fullName evidence="8">MliC family protein</fullName>
    </submittedName>
</protein>
<dbReference type="Proteomes" id="UP001297581">
    <property type="component" value="Unassembled WGS sequence"/>
</dbReference>
<comment type="caution">
    <text evidence="8">The sequence shown here is derived from an EMBL/GenBank/DDBJ whole genome shotgun (WGS) entry which is preliminary data.</text>
</comment>
<dbReference type="RefSeq" id="WP_240591962.1">
    <property type="nucleotide sequence ID" value="NZ_JAKUDL010000006.1"/>
</dbReference>
<dbReference type="InterPro" id="IPR052755">
    <property type="entry name" value="Lysozyme_Inhibitor_LprI"/>
</dbReference>
<reference evidence="8 9" key="1">
    <citation type="submission" date="2022-02" db="EMBL/GenBank/DDBJ databases">
        <title>The genome sequence of Shewanella sp. 3B26.</title>
        <authorList>
            <person name="Du J."/>
        </authorList>
    </citation>
    <scope>NUCLEOTIDE SEQUENCE [LARGE SCALE GENOMIC DNA]</scope>
    <source>
        <strain evidence="8 9">3B26</strain>
    </source>
</reference>
<evidence type="ECO:0000256" key="3">
    <source>
        <dbReference type="ARBA" id="ARBA00023139"/>
    </source>
</evidence>
<feature type="domain" description="C-type lysozyme inhibitor" evidence="7">
    <location>
        <begin position="122"/>
        <end position="185"/>
    </location>
</feature>
<evidence type="ECO:0000259" key="7">
    <source>
        <dbReference type="Pfam" id="PF09864"/>
    </source>
</evidence>
<dbReference type="PANTHER" id="PTHR37549">
    <property type="entry name" value="LIPOPROTEIN LPRI"/>
    <property type="match status" value="1"/>
</dbReference>
<feature type="chain" id="PRO_5042462328" evidence="5">
    <location>
        <begin position="19"/>
        <end position="195"/>
    </location>
</feature>
<dbReference type="InterPro" id="IPR009739">
    <property type="entry name" value="LprI-like_N"/>
</dbReference>
<keyword evidence="4" id="KW-0449">Lipoprotein</keyword>
<sequence>MKFKWIFALALASQPLLAAEGPSFDCNKLGQNPAAAERLICEDAELAALDRQLAEVYSGAREKAHNEQPPMLKAEQRGWIKGRNECWKSSDLKSCVKDNYLLRIAELQARYRLLAERGPFFWDCGANGELVVSFFDTEPRTLIAERGDSVSLMYSERSASGAKYQGRNESFWEHQGEASVTWGYGSEPFSCKLKN</sequence>
<dbReference type="Gene3D" id="1.20.1270.180">
    <property type="match status" value="1"/>
</dbReference>
<accession>A0AAJ1BJA1</accession>
<name>A0AAJ1BJA1_9GAMM</name>
<organism evidence="8 9">
    <name type="scientific">Shewanella zhuhaiensis</name>
    <dbReference type="NCBI Taxonomy" id="2919576"/>
    <lineage>
        <taxon>Bacteria</taxon>
        <taxon>Pseudomonadati</taxon>
        <taxon>Pseudomonadota</taxon>
        <taxon>Gammaproteobacteria</taxon>
        <taxon>Alteromonadales</taxon>
        <taxon>Shewanellaceae</taxon>
        <taxon>Shewanella</taxon>
    </lineage>
</organism>
<evidence type="ECO:0000256" key="4">
    <source>
        <dbReference type="ARBA" id="ARBA00023288"/>
    </source>
</evidence>
<dbReference type="Pfam" id="PF09864">
    <property type="entry name" value="MliC"/>
    <property type="match status" value="1"/>
</dbReference>
<evidence type="ECO:0000256" key="5">
    <source>
        <dbReference type="SAM" id="SignalP"/>
    </source>
</evidence>
<dbReference type="EMBL" id="JAKUDL010000006">
    <property type="protein sequence ID" value="MCH4295841.1"/>
    <property type="molecule type" value="Genomic_DNA"/>
</dbReference>
<dbReference type="Gene3D" id="2.40.128.200">
    <property type="match status" value="1"/>
</dbReference>
<keyword evidence="3" id="KW-0564">Palmitate</keyword>
<dbReference type="Pfam" id="PF07007">
    <property type="entry name" value="LprI"/>
    <property type="match status" value="1"/>
</dbReference>
<keyword evidence="1 5" id="KW-0732">Signal</keyword>
<evidence type="ECO:0000256" key="2">
    <source>
        <dbReference type="ARBA" id="ARBA00023136"/>
    </source>
</evidence>
<dbReference type="InterPro" id="IPR036328">
    <property type="entry name" value="MliC_sf"/>
</dbReference>
<dbReference type="PANTHER" id="PTHR37549:SF1">
    <property type="entry name" value="LIPOPROTEIN LPRI"/>
    <property type="match status" value="1"/>
</dbReference>
<feature type="signal peptide" evidence="5">
    <location>
        <begin position="1"/>
        <end position="18"/>
    </location>
</feature>
<evidence type="ECO:0000259" key="6">
    <source>
        <dbReference type="Pfam" id="PF07007"/>
    </source>
</evidence>
<proteinExistence type="predicted"/>
<keyword evidence="2" id="KW-0472">Membrane</keyword>